<protein>
    <submittedName>
        <fullName evidence="1">Uncharacterized protein</fullName>
    </submittedName>
</protein>
<sequence>MTTEKDPVEILLNGQSIKDLPLFSGEPEDWPLFISRFRKTTKACKFTDEKIMIRIQKCLRGRARKTVKPLLISSSNVKTILETLEMMFGRPEIIISMLFEKSKKTPSPRERKPDSNILCSNAVINLITTMEVLESSGHMYNPQLLDEITRKLSYFLKLNWGKYALKNRGNVNLKMFSEWLKEKSEITCYVNYPVLRIEERDNFPHRRETVLSIRKEQNIGERKCILCEGTMHSSEYCKTIKDMNVDERWEIVVKNKLCICCLKQNHFKSNCRKKRYCGSDKCTRIHHPLLYKPFNTAEQVVEHVSDRTQELPSGSKDHY</sequence>
<dbReference type="AlphaFoldDB" id="A0A9N9SDI8"/>
<keyword evidence="2" id="KW-1185">Reference proteome</keyword>
<proteinExistence type="predicted"/>
<dbReference type="EMBL" id="OU896722">
    <property type="protein sequence ID" value="CAG9817899.1"/>
    <property type="molecule type" value="Genomic_DNA"/>
</dbReference>
<reference evidence="1" key="2">
    <citation type="submission" date="2022-10" db="EMBL/GenBank/DDBJ databases">
        <authorList>
            <consortium name="ENA_rothamsted_submissions"/>
            <consortium name="culmorum"/>
            <person name="King R."/>
        </authorList>
    </citation>
    <scope>NUCLEOTIDE SEQUENCE</scope>
</reference>
<gene>
    <name evidence="1" type="ORF">PHAECO_LOCUS5216</name>
</gene>
<dbReference type="Proteomes" id="UP001153737">
    <property type="component" value="Chromosome 16"/>
</dbReference>
<organism evidence="1 2">
    <name type="scientific">Phaedon cochleariae</name>
    <name type="common">Mustard beetle</name>
    <dbReference type="NCBI Taxonomy" id="80249"/>
    <lineage>
        <taxon>Eukaryota</taxon>
        <taxon>Metazoa</taxon>
        <taxon>Ecdysozoa</taxon>
        <taxon>Arthropoda</taxon>
        <taxon>Hexapoda</taxon>
        <taxon>Insecta</taxon>
        <taxon>Pterygota</taxon>
        <taxon>Neoptera</taxon>
        <taxon>Endopterygota</taxon>
        <taxon>Coleoptera</taxon>
        <taxon>Polyphaga</taxon>
        <taxon>Cucujiformia</taxon>
        <taxon>Chrysomeloidea</taxon>
        <taxon>Chrysomelidae</taxon>
        <taxon>Chrysomelinae</taxon>
        <taxon>Chrysomelini</taxon>
        <taxon>Phaedon</taxon>
    </lineage>
</organism>
<dbReference type="PANTHER" id="PTHR47331:SF1">
    <property type="entry name" value="GAG-LIKE PROTEIN"/>
    <property type="match status" value="1"/>
</dbReference>
<dbReference type="OrthoDB" id="8064889at2759"/>
<dbReference type="Pfam" id="PF03564">
    <property type="entry name" value="DUF1759"/>
    <property type="match status" value="1"/>
</dbReference>
<name>A0A9N9SDI8_PHACE</name>
<evidence type="ECO:0000313" key="1">
    <source>
        <dbReference type="EMBL" id="CAG9817899.1"/>
    </source>
</evidence>
<accession>A0A9N9SDI8</accession>
<dbReference type="PANTHER" id="PTHR47331">
    <property type="entry name" value="PHD-TYPE DOMAIN-CONTAINING PROTEIN"/>
    <property type="match status" value="1"/>
</dbReference>
<reference evidence="1" key="1">
    <citation type="submission" date="2022-01" db="EMBL/GenBank/DDBJ databases">
        <authorList>
            <person name="King R."/>
        </authorList>
    </citation>
    <scope>NUCLEOTIDE SEQUENCE</scope>
</reference>
<dbReference type="InterPro" id="IPR005312">
    <property type="entry name" value="DUF1759"/>
</dbReference>
<evidence type="ECO:0000313" key="2">
    <source>
        <dbReference type="Proteomes" id="UP001153737"/>
    </source>
</evidence>